<evidence type="ECO:0000256" key="2">
    <source>
        <dbReference type="ARBA" id="ARBA00022525"/>
    </source>
</evidence>
<evidence type="ECO:0000256" key="5">
    <source>
        <dbReference type="SAM" id="MobiDB-lite"/>
    </source>
</evidence>
<evidence type="ECO:0000256" key="4">
    <source>
        <dbReference type="ARBA" id="ARBA00023088"/>
    </source>
</evidence>
<feature type="transmembrane region" description="Helical" evidence="6">
    <location>
        <begin position="215"/>
        <end position="232"/>
    </location>
</feature>
<evidence type="ECO:0000313" key="10">
    <source>
        <dbReference type="Proteomes" id="UP000032278"/>
    </source>
</evidence>
<feature type="region of interest" description="Disordered" evidence="5">
    <location>
        <begin position="22"/>
        <end position="155"/>
    </location>
</feature>
<gene>
    <name evidence="9" type="ORF">AT55_01405</name>
</gene>
<feature type="compositionally biased region" description="Polar residues" evidence="5">
    <location>
        <begin position="55"/>
        <end position="107"/>
    </location>
</feature>
<dbReference type="PROSITE" id="PS50847">
    <property type="entry name" value="GRAM_POS_ANCHORING"/>
    <property type="match status" value="1"/>
</dbReference>
<keyword evidence="6" id="KW-0812">Transmembrane</keyword>
<evidence type="ECO:0000256" key="3">
    <source>
        <dbReference type="ARBA" id="ARBA00022729"/>
    </source>
</evidence>
<evidence type="ECO:0000259" key="8">
    <source>
        <dbReference type="PROSITE" id="PS50847"/>
    </source>
</evidence>
<dbReference type="EMBL" id="JAUE01000016">
    <property type="protein sequence ID" value="KIS19109.1"/>
    <property type="molecule type" value="Genomic_DNA"/>
</dbReference>
<dbReference type="Proteomes" id="UP000032278">
    <property type="component" value="Unassembled WGS sequence"/>
</dbReference>
<evidence type="ECO:0000256" key="1">
    <source>
        <dbReference type="ARBA" id="ARBA00022512"/>
    </source>
</evidence>
<organism evidence="9 10">
    <name type="scientific">Streptococcus equi subsp. zooepidemicus Sz4is</name>
    <dbReference type="NCBI Taxonomy" id="1381082"/>
    <lineage>
        <taxon>Bacteria</taxon>
        <taxon>Bacillati</taxon>
        <taxon>Bacillota</taxon>
        <taxon>Bacilli</taxon>
        <taxon>Lactobacillales</taxon>
        <taxon>Streptococcaceae</taxon>
        <taxon>Streptococcus</taxon>
    </lineage>
</organism>
<keyword evidence="6" id="KW-1133">Transmembrane helix</keyword>
<dbReference type="NCBIfam" id="TIGR01167">
    <property type="entry name" value="LPXTG_anchor"/>
    <property type="match status" value="1"/>
</dbReference>
<accession>A0AAW3GPP4</accession>
<sequence length="240" mass="24987">MTKKQLLTTLTVSTLLLSQAGLVSADEVTPTDPSQPVTEVVTPTVPDTPVNSSTDQPTSPEEPNQPLDPTQPSTGDETTPTDPSQPANVLTQPSENPKPSEPETQPEVNDKDTTPVVETPKEEPKTPTTPTAPKEGEVSPSTGQVVSTVSPEAPVETATGVSIVSTKEGKVLLSDGSEVAPETIGAKTNEDKTITVTKKDGSKVTLPHTGDTKTLGLSLLGALMALAGALVWKQKKVQNN</sequence>
<reference evidence="9 10" key="1">
    <citation type="submission" date="2013-11" db="EMBL/GenBank/DDBJ databases">
        <authorList>
            <person name="da Piedade I."/>
            <person name="Tang M.H.E."/>
            <person name="Bojesen A.M."/>
        </authorList>
    </citation>
    <scope>NUCLEOTIDE SEQUENCE [LARGE SCALE GENOMIC DNA]</scope>
    <source>
        <strain evidence="9 10">Sz4is</strain>
    </source>
</reference>
<evidence type="ECO:0000256" key="7">
    <source>
        <dbReference type="SAM" id="SignalP"/>
    </source>
</evidence>
<dbReference type="RefSeq" id="WP_043036439.1">
    <property type="nucleotide sequence ID" value="NZ_JAUE01000016.1"/>
</dbReference>
<dbReference type="AlphaFoldDB" id="A0AAW3GPP4"/>
<feature type="compositionally biased region" description="Low complexity" evidence="5">
    <location>
        <begin position="34"/>
        <end position="54"/>
    </location>
</feature>
<comment type="caution">
    <text evidence="9">The sequence shown here is derived from an EMBL/GenBank/DDBJ whole genome shotgun (WGS) entry which is preliminary data.</text>
</comment>
<feature type="compositionally biased region" description="Basic and acidic residues" evidence="5">
    <location>
        <begin position="108"/>
        <end position="125"/>
    </location>
</feature>
<protein>
    <submittedName>
        <fullName evidence="9">Extracellular protein</fullName>
    </submittedName>
</protein>
<keyword evidence="4" id="KW-0572">Peptidoglycan-anchor</keyword>
<keyword evidence="6" id="KW-0472">Membrane</keyword>
<evidence type="ECO:0000313" key="9">
    <source>
        <dbReference type="EMBL" id="KIS19109.1"/>
    </source>
</evidence>
<dbReference type="InterPro" id="IPR019931">
    <property type="entry name" value="LPXTG_anchor"/>
</dbReference>
<feature type="chain" id="PRO_5043486948" evidence="7">
    <location>
        <begin position="26"/>
        <end position="240"/>
    </location>
</feature>
<evidence type="ECO:0000256" key="6">
    <source>
        <dbReference type="SAM" id="Phobius"/>
    </source>
</evidence>
<keyword evidence="1" id="KW-0134">Cell wall</keyword>
<proteinExistence type="predicted"/>
<feature type="signal peptide" evidence="7">
    <location>
        <begin position="1"/>
        <end position="25"/>
    </location>
</feature>
<feature type="compositionally biased region" description="Polar residues" evidence="5">
    <location>
        <begin position="139"/>
        <end position="150"/>
    </location>
</feature>
<feature type="domain" description="Gram-positive cocci surface proteins LPxTG" evidence="8">
    <location>
        <begin position="206"/>
        <end position="240"/>
    </location>
</feature>
<keyword evidence="2" id="KW-0964">Secreted</keyword>
<dbReference type="Pfam" id="PF00746">
    <property type="entry name" value="Gram_pos_anchor"/>
    <property type="match status" value="1"/>
</dbReference>
<keyword evidence="3 7" id="KW-0732">Signal</keyword>
<name>A0AAW3GPP4_STRSZ</name>